<dbReference type="GO" id="GO:0009011">
    <property type="term" value="F:alpha-1,4-glucan glucosyltransferase (ADP-glucose donor) activity"/>
    <property type="evidence" value="ECO:0007669"/>
    <property type="project" value="UniProtKB-EC"/>
</dbReference>
<reference evidence="4 5" key="1">
    <citation type="submission" date="2015-09" db="EMBL/GenBank/DDBJ databases">
        <authorList>
            <consortium name="Pathogen Informatics"/>
        </authorList>
    </citation>
    <scope>NUCLEOTIDE SEQUENCE [LARGE SCALE GENOMIC DNA]</scope>
    <source>
        <strain evidence="4 5">2789STDY5834835</strain>
    </source>
</reference>
<dbReference type="GO" id="GO:0009103">
    <property type="term" value="P:lipopolysaccharide biosynthetic process"/>
    <property type="evidence" value="ECO:0007669"/>
    <property type="project" value="TreeGrafter"/>
</dbReference>
<accession>A0A174IE79</accession>
<dbReference type="CDD" id="cd03801">
    <property type="entry name" value="GT4_PimA-like"/>
    <property type="match status" value="1"/>
</dbReference>
<dbReference type="Pfam" id="PF00534">
    <property type="entry name" value="Glycos_transf_1"/>
    <property type="match status" value="1"/>
</dbReference>
<gene>
    <name evidence="4" type="primary">glgA_3</name>
    <name evidence="4" type="ORF">ERS852450_02518</name>
</gene>
<dbReference type="Gene3D" id="3.40.50.2000">
    <property type="entry name" value="Glycogen Phosphorylase B"/>
    <property type="match status" value="2"/>
</dbReference>
<dbReference type="Proteomes" id="UP000095679">
    <property type="component" value="Unassembled WGS sequence"/>
</dbReference>
<feature type="domain" description="Glycosyltransferase subfamily 4-like N-terminal" evidence="3">
    <location>
        <begin position="26"/>
        <end position="190"/>
    </location>
</feature>
<dbReference type="AlphaFoldDB" id="A0A174IE79"/>
<evidence type="ECO:0000256" key="1">
    <source>
        <dbReference type="ARBA" id="ARBA00022679"/>
    </source>
</evidence>
<dbReference type="PANTHER" id="PTHR46401">
    <property type="entry name" value="GLYCOSYLTRANSFERASE WBBK-RELATED"/>
    <property type="match status" value="1"/>
</dbReference>
<dbReference type="Pfam" id="PF13439">
    <property type="entry name" value="Glyco_transf_4"/>
    <property type="match status" value="1"/>
</dbReference>
<organism evidence="4 5">
    <name type="scientific">Anaerobutyricum hallii</name>
    <dbReference type="NCBI Taxonomy" id="39488"/>
    <lineage>
        <taxon>Bacteria</taxon>
        <taxon>Bacillati</taxon>
        <taxon>Bacillota</taxon>
        <taxon>Clostridia</taxon>
        <taxon>Lachnospirales</taxon>
        <taxon>Lachnospiraceae</taxon>
        <taxon>Anaerobutyricum</taxon>
    </lineage>
</organism>
<dbReference type="SUPFAM" id="SSF53756">
    <property type="entry name" value="UDP-Glycosyltransferase/glycogen phosphorylase"/>
    <property type="match status" value="1"/>
</dbReference>
<keyword evidence="4" id="KW-0328">Glycosyltransferase</keyword>
<sequence length="381" mass="43144">MNKRKNNNSSLKIAVLGHKTIPSRQGGIEIVVEELTVRMAKLGHKITVYNRSGHHVSGKEFDEKKLKEYKGIRMKYVPTIDKKGLAAMSASFFAAVAAAFGKYDVVHFHAEGPCAMLWLPKLFGKRCIATVHGLDHQRAKWGKLASTYIMLGEKCAVRFADEIIVLSEGVQEYFLDTYGRETRFIPNGVNRPIIRNAEIIKNKFGLEKDSYILFLGRLVPEKGLRYLIKAFKQVDTEKKLVIAGGSSDTDEFTKELKELARDDSRIIFTGFVQGKELDELYSNAYVYTLPSDLEGMPLSLLEAMSYGNCCLVSDIDECASVVEDKAIIFKKSNVEDLQSKLQEACEDARQVQKYKDEAADYICGKYNWDDVVERTLELYRR</sequence>
<name>A0A174IE79_9FIRM</name>
<dbReference type="EC" id="2.4.1.21" evidence="4"/>
<dbReference type="RefSeq" id="WP_055299486.1">
    <property type="nucleotide sequence ID" value="NZ_BLYK01000026.1"/>
</dbReference>
<dbReference type="InterPro" id="IPR001296">
    <property type="entry name" value="Glyco_trans_1"/>
</dbReference>
<keyword evidence="1 4" id="KW-0808">Transferase</keyword>
<dbReference type="EMBL" id="CYZL01000026">
    <property type="protein sequence ID" value="CUO83375.1"/>
    <property type="molecule type" value="Genomic_DNA"/>
</dbReference>
<proteinExistence type="predicted"/>
<dbReference type="InterPro" id="IPR028098">
    <property type="entry name" value="Glyco_trans_4-like_N"/>
</dbReference>
<protein>
    <submittedName>
        <fullName evidence="4">Capsular glucan synthase</fullName>
        <ecNumber evidence="4">2.4.1.21</ecNumber>
    </submittedName>
</protein>
<dbReference type="PANTHER" id="PTHR46401:SF2">
    <property type="entry name" value="GLYCOSYLTRANSFERASE WBBK-RELATED"/>
    <property type="match status" value="1"/>
</dbReference>
<feature type="domain" description="Glycosyl transferase family 1" evidence="2">
    <location>
        <begin position="198"/>
        <end position="358"/>
    </location>
</feature>
<evidence type="ECO:0000313" key="5">
    <source>
        <dbReference type="Proteomes" id="UP000095679"/>
    </source>
</evidence>
<evidence type="ECO:0000313" key="4">
    <source>
        <dbReference type="EMBL" id="CUO83375.1"/>
    </source>
</evidence>
<evidence type="ECO:0000259" key="3">
    <source>
        <dbReference type="Pfam" id="PF13439"/>
    </source>
</evidence>
<evidence type="ECO:0000259" key="2">
    <source>
        <dbReference type="Pfam" id="PF00534"/>
    </source>
</evidence>